<evidence type="ECO:0000259" key="3">
    <source>
        <dbReference type="PROSITE" id="PS50110"/>
    </source>
</evidence>
<dbReference type="InterPro" id="IPR011006">
    <property type="entry name" value="CheY-like_superfamily"/>
</dbReference>
<protein>
    <recommendedName>
        <fullName evidence="3">Response regulatory domain-containing protein</fullName>
    </recommendedName>
</protein>
<reference evidence="5" key="1">
    <citation type="submission" date="2017-09" db="EMBL/GenBank/DDBJ databases">
        <title>Depth-based differentiation of microbial function through sediment-hosted aquifers and enrichment of novel symbionts in the deep terrestrial subsurface.</title>
        <authorList>
            <person name="Probst A.J."/>
            <person name="Ladd B."/>
            <person name="Jarett J.K."/>
            <person name="Geller-Mcgrath D.E."/>
            <person name="Sieber C.M.K."/>
            <person name="Emerson J.B."/>
            <person name="Anantharaman K."/>
            <person name="Thomas B.C."/>
            <person name="Malmstrom R."/>
            <person name="Stieglmeier M."/>
            <person name="Klingl A."/>
            <person name="Woyke T."/>
            <person name="Ryan C.M."/>
            <person name="Banfield J.F."/>
        </authorList>
    </citation>
    <scope>NUCLEOTIDE SEQUENCE [LARGE SCALE GENOMIC DNA]</scope>
</reference>
<dbReference type="InterPro" id="IPR050595">
    <property type="entry name" value="Bact_response_regulator"/>
</dbReference>
<evidence type="ECO:0000256" key="1">
    <source>
        <dbReference type="ARBA" id="ARBA00022553"/>
    </source>
</evidence>
<name>A0A2H0VA05_9BACT</name>
<dbReference type="PROSITE" id="PS50110">
    <property type="entry name" value="RESPONSE_REGULATORY"/>
    <property type="match status" value="1"/>
</dbReference>
<dbReference type="Gene3D" id="3.40.50.2300">
    <property type="match status" value="1"/>
</dbReference>
<dbReference type="CDD" id="cd00156">
    <property type="entry name" value="REC"/>
    <property type="match status" value="1"/>
</dbReference>
<feature type="domain" description="Response regulatory" evidence="3">
    <location>
        <begin position="4"/>
        <end position="121"/>
    </location>
</feature>
<dbReference type="SMART" id="SM00448">
    <property type="entry name" value="REC"/>
    <property type="match status" value="1"/>
</dbReference>
<dbReference type="EMBL" id="PFAK01000062">
    <property type="protein sequence ID" value="PIR95937.1"/>
    <property type="molecule type" value="Genomic_DNA"/>
</dbReference>
<comment type="caution">
    <text evidence="4">The sequence shown here is derived from an EMBL/GenBank/DDBJ whole genome shotgun (WGS) entry which is preliminary data.</text>
</comment>
<sequence>MKHSILVVDDDTLIINTLKKNFESFETDVYSAETPEEAKGLLDKTRPDLLILDLLLTKEDGSVAILDYLKSKEALKNIPVLILTNLDKPELKTLLLGQGVKEYIIKGSLSLDELHKKVLSYLEPEEA</sequence>
<dbReference type="Pfam" id="PF00072">
    <property type="entry name" value="Response_reg"/>
    <property type="match status" value="1"/>
</dbReference>
<dbReference type="SUPFAM" id="SSF52172">
    <property type="entry name" value="CheY-like"/>
    <property type="match status" value="1"/>
</dbReference>
<dbReference type="Proteomes" id="UP000230922">
    <property type="component" value="Unassembled WGS sequence"/>
</dbReference>
<evidence type="ECO:0000256" key="2">
    <source>
        <dbReference type="PROSITE-ProRule" id="PRU00169"/>
    </source>
</evidence>
<dbReference type="PANTHER" id="PTHR44591:SF3">
    <property type="entry name" value="RESPONSE REGULATORY DOMAIN-CONTAINING PROTEIN"/>
    <property type="match status" value="1"/>
</dbReference>
<dbReference type="GO" id="GO:0000160">
    <property type="term" value="P:phosphorelay signal transduction system"/>
    <property type="evidence" value="ECO:0007669"/>
    <property type="project" value="InterPro"/>
</dbReference>
<evidence type="ECO:0000313" key="4">
    <source>
        <dbReference type="EMBL" id="PIR95937.1"/>
    </source>
</evidence>
<proteinExistence type="predicted"/>
<feature type="modified residue" description="4-aspartylphosphate" evidence="2">
    <location>
        <position position="53"/>
    </location>
</feature>
<dbReference type="AlphaFoldDB" id="A0A2H0VA05"/>
<gene>
    <name evidence="4" type="ORF">COT92_03720</name>
</gene>
<dbReference type="PANTHER" id="PTHR44591">
    <property type="entry name" value="STRESS RESPONSE REGULATOR PROTEIN 1"/>
    <property type="match status" value="1"/>
</dbReference>
<dbReference type="InterPro" id="IPR001789">
    <property type="entry name" value="Sig_transdc_resp-reg_receiver"/>
</dbReference>
<organism evidence="4 5">
    <name type="scientific">Candidatus Doudnabacteria bacterium CG10_big_fil_rev_8_21_14_0_10_42_18</name>
    <dbReference type="NCBI Taxonomy" id="1974552"/>
    <lineage>
        <taxon>Bacteria</taxon>
        <taxon>Candidatus Doudnaibacteriota</taxon>
    </lineage>
</organism>
<accession>A0A2H0VA05</accession>
<evidence type="ECO:0000313" key="5">
    <source>
        <dbReference type="Proteomes" id="UP000230922"/>
    </source>
</evidence>
<keyword evidence="1 2" id="KW-0597">Phosphoprotein</keyword>